<keyword evidence="3 6" id="KW-1133">Transmembrane helix</keyword>
<comment type="subcellular location">
    <subcellularLocation>
        <location evidence="1">Membrane</location>
        <topology evidence="1">Multi-pass membrane protein</topology>
    </subcellularLocation>
</comment>
<feature type="transmembrane region" description="Helical" evidence="6">
    <location>
        <begin position="126"/>
        <end position="150"/>
    </location>
</feature>
<keyword evidence="8" id="KW-1185">Reference proteome</keyword>
<evidence type="ECO:0000256" key="3">
    <source>
        <dbReference type="ARBA" id="ARBA00022989"/>
    </source>
</evidence>
<feature type="transmembrane region" description="Helical" evidence="6">
    <location>
        <begin position="95"/>
        <end position="114"/>
    </location>
</feature>
<protein>
    <recommendedName>
        <fullName evidence="9">DUF4190 domain-containing protein</fullName>
    </recommendedName>
</protein>
<sequence length="196" mass="20121">MSTPPPEGQEPGREQEPTQPLGPDGGEQGGPPPSDPAGWQSVPPPGAAPPADPGGWRQEPVPAPSGNGLSTAALVCGILALLAALGGFLLLPIPLAIILGLVAVILGIVGMRRAPARGGTGRGTGIAGLVMGGLGLLGGILWIVLFVAIWTQVVDDPEFQELLERIERGEIDWTDIDDDDLDDLDDLDDDQPGNEG</sequence>
<feature type="compositionally biased region" description="Pro residues" evidence="5">
    <location>
        <begin position="42"/>
        <end position="52"/>
    </location>
</feature>
<evidence type="ECO:0008006" key="9">
    <source>
        <dbReference type="Google" id="ProtNLM"/>
    </source>
</evidence>
<evidence type="ECO:0000256" key="5">
    <source>
        <dbReference type="SAM" id="MobiDB-lite"/>
    </source>
</evidence>
<evidence type="ECO:0000256" key="1">
    <source>
        <dbReference type="ARBA" id="ARBA00004141"/>
    </source>
</evidence>
<proteinExistence type="predicted"/>
<dbReference type="GO" id="GO:0005886">
    <property type="term" value="C:plasma membrane"/>
    <property type="evidence" value="ECO:0007669"/>
    <property type="project" value="InterPro"/>
</dbReference>
<keyword evidence="4 6" id="KW-0472">Membrane</keyword>
<evidence type="ECO:0000256" key="4">
    <source>
        <dbReference type="ARBA" id="ARBA00023136"/>
    </source>
</evidence>
<dbReference type="InterPro" id="IPR002229">
    <property type="entry name" value="RhesusRHD"/>
</dbReference>
<feature type="region of interest" description="Disordered" evidence="5">
    <location>
        <begin position="177"/>
        <end position="196"/>
    </location>
</feature>
<keyword evidence="2 6" id="KW-0812">Transmembrane</keyword>
<evidence type="ECO:0000256" key="2">
    <source>
        <dbReference type="ARBA" id="ARBA00022692"/>
    </source>
</evidence>
<feature type="region of interest" description="Disordered" evidence="5">
    <location>
        <begin position="1"/>
        <end position="64"/>
    </location>
</feature>
<gene>
    <name evidence="7" type="ORF">ER308_04635</name>
</gene>
<dbReference type="KEGG" id="erz:ER308_04635"/>
<evidence type="ECO:0000256" key="6">
    <source>
        <dbReference type="SAM" id="Phobius"/>
    </source>
</evidence>
<reference evidence="7 8" key="1">
    <citation type="submission" date="2019-01" db="EMBL/GenBank/DDBJ databases">
        <title>Egibacter rhizosphaerae EGI 80759T.</title>
        <authorList>
            <person name="Chen D.-D."/>
            <person name="Tian Y."/>
            <person name="Jiao J.-Y."/>
            <person name="Zhang X.-T."/>
            <person name="Zhang Y.-G."/>
            <person name="Zhang Y."/>
            <person name="Xiao M."/>
            <person name="Shu W.-S."/>
            <person name="Li W.-J."/>
        </authorList>
    </citation>
    <scope>NUCLEOTIDE SEQUENCE [LARGE SCALE GENOMIC DNA]</scope>
    <source>
        <strain evidence="7 8">EGI 80759</strain>
    </source>
</reference>
<dbReference type="Proteomes" id="UP000291469">
    <property type="component" value="Chromosome"/>
</dbReference>
<dbReference type="EMBL" id="CP036402">
    <property type="protein sequence ID" value="QBI18901.1"/>
    <property type="molecule type" value="Genomic_DNA"/>
</dbReference>
<evidence type="ECO:0000313" key="7">
    <source>
        <dbReference type="EMBL" id="QBI18901.1"/>
    </source>
</evidence>
<accession>A0A411YCD1</accession>
<dbReference type="RefSeq" id="WP_131153898.1">
    <property type="nucleotide sequence ID" value="NZ_CP036402.1"/>
</dbReference>
<organism evidence="7 8">
    <name type="scientific">Egibacter rhizosphaerae</name>
    <dbReference type="NCBI Taxonomy" id="1670831"/>
    <lineage>
        <taxon>Bacteria</taxon>
        <taxon>Bacillati</taxon>
        <taxon>Actinomycetota</taxon>
        <taxon>Nitriliruptoria</taxon>
        <taxon>Egibacterales</taxon>
        <taxon>Egibacteraceae</taxon>
        <taxon>Egibacter</taxon>
    </lineage>
</organism>
<evidence type="ECO:0000313" key="8">
    <source>
        <dbReference type="Proteomes" id="UP000291469"/>
    </source>
</evidence>
<dbReference type="PRINTS" id="PR00342">
    <property type="entry name" value="RHESUSRHD"/>
</dbReference>
<name>A0A411YCD1_9ACTN</name>
<dbReference type="AlphaFoldDB" id="A0A411YCD1"/>